<gene>
    <name evidence="1" type="ORF">Pan54_30700</name>
</gene>
<dbReference type="OrthoDB" id="285989at2"/>
<keyword evidence="2" id="KW-1185">Reference proteome</keyword>
<accession>A0A5C5XHY2</accession>
<dbReference type="SUPFAM" id="SSF49785">
    <property type="entry name" value="Galactose-binding domain-like"/>
    <property type="match status" value="1"/>
</dbReference>
<proteinExistence type="predicted"/>
<protein>
    <recommendedName>
        <fullName evidence="3">Glycosyl hydrolases family 2, sugar binding domain</fullName>
    </recommendedName>
</protein>
<evidence type="ECO:0008006" key="3">
    <source>
        <dbReference type="Google" id="ProtNLM"/>
    </source>
</evidence>
<evidence type="ECO:0000313" key="1">
    <source>
        <dbReference type="EMBL" id="TWT62329.1"/>
    </source>
</evidence>
<organism evidence="1 2">
    <name type="scientific">Rubinisphaera italica</name>
    <dbReference type="NCBI Taxonomy" id="2527969"/>
    <lineage>
        <taxon>Bacteria</taxon>
        <taxon>Pseudomonadati</taxon>
        <taxon>Planctomycetota</taxon>
        <taxon>Planctomycetia</taxon>
        <taxon>Planctomycetales</taxon>
        <taxon>Planctomycetaceae</taxon>
        <taxon>Rubinisphaera</taxon>
    </lineage>
</organism>
<name>A0A5C5XHY2_9PLAN</name>
<comment type="caution">
    <text evidence="1">The sequence shown here is derived from an EMBL/GenBank/DDBJ whole genome shotgun (WGS) entry which is preliminary data.</text>
</comment>
<dbReference type="Gene3D" id="2.60.120.260">
    <property type="entry name" value="Galactose-binding domain-like"/>
    <property type="match status" value="1"/>
</dbReference>
<dbReference type="RefSeq" id="WP_146504200.1">
    <property type="nucleotide sequence ID" value="NZ_SJPG01000001.1"/>
</dbReference>
<sequence>MSHSIRLIGPWIVQPQNGLRFVDQKGDSTASRRIKMPASWTELFGTTSGKATFTRTFNSPTGIDKQTLIISLEELHGYGTVSFNGEQLIEFGMDDQRLQIDVTSQLVLNNKIVVEMVCDPSGHPLCGLHRPVILVIEET</sequence>
<dbReference type="EMBL" id="SJPG01000001">
    <property type="protein sequence ID" value="TWT62329.1"/>
    <property type="molecule type" value="Genomic_DNA"/>
</dbReference>
<reference evidence="1 2" key="1">
    <citation type="submission" date="2019-02" db="EMBL/GenBank/DDBJ databases">
        <title>Deep-cultivation of Planctomycetes and their phenomic and genomic characterization uncovers novel biology.</title>
        <authorList>
            <person name="Wiegand S."/>
            <person name="Jogler M."/>
            <person name="Boedeker C."/>
            <person name="Pinto D."/>
            <person name="Vollmers J."/>
            <person name="Rivas-Marin E."/>
            <person name="Kohn T."/>
            <person name="Peeters S.H."/>
            <person name="Heuer A."/>
            <person name="Rast P."/>
            <person name="Oberbeckmann S."/>
            <person name="Bunk B."/>
            <person name="Jeske O."/>
            <person name="Meyerdierks A."/>
            <person name="Storesund J.E."/>
            <person name="Kallscheuer N."/>
            <person name="Luecker S."/>
            <person name="Lage O.M."/>
            <person name="Pohl T."/>
            <person name="Merkel B.J."/>
            <person name="Hornburger P."/>
            <person name="Mueller R.-W."/>
            <person name="Bruemmer F."/>
            <person name="Labrenz M."/>
            <person name="Spormann A.M."/>
            <person name="Op Den Camp H."/>
            <person name="Overmann J."/>
            <person name="Amann R."/>
            <person name="Jetten M.S.M."/>
            <person name="Mascher T."/>
            <person name="Medema M.H."/>
            <person name="Devos D.P."/>
            <person name="Kaster A.-K."/>
            <person name="Ovreas L."/>
            <person name="Rohde M."/>
            <person name="Galperin M.Y."/>
            <person name="Jogler C."/>
        </authorList>
    </citation>
    <scope>NUCLEOTIDE SEQUENCE [LARGE SCALE GENOMIC DNA]</scope>
    <source>
        <strain evidence="1 2">Pan54</strain>
    </source>
</reference>
<evidence type="ECO:0000313" key="2">
    <source>
        <dbReference type="Proteomes" id="UP000316095"/>
    </source>
</evidence>
<dbReference type="Proteomes" id="UP000316095">
    <property type="component" value="Unassembled WGS sequence"/>
</dbReference>
<dbReference type="InterPro" id="IPR008979">
    <property type="entry name" value="Galactose-bd-like_sf"/>
</dbReference>
<dbReference type="AlphaFoldDB" id="A0A5C5XHY2"/>